<dbReference type="Proteomes" id="UP000324222">
    <property type="component" value="Unassembled WGS sequence"/>
</dbReference>
<comment type="caution">
    <text evidence="1">The sequence shown here is derived from an EMBL/GenBank/DDBJ whole genome shotgun (WGS) entry which is preliminary data.</text>
</comment>
<protein>
    <submittedName>
        <fullName evidence="1">Uncharacterized protein</fullName>
    </submittedName>
</protein>
<accession>A0A5B7FEV2</accession>
<dbReference type="OrthoDB" id="10050074at2759"/>
<dbReference type="EMBL" id="VSRR010006890">
    <property type="protein sequence ID" value="MPC45781.1"/>
    <property type="molecule type" value="Genomic_DNA"/>
</dbReference>
<gene>
    <name evidence="1" type="ORF">E2C01_039486</name>
</gene>
<evidence type="ECO:0000313" key="1">
    <source>
        <dbReference type="EMBL" id="MPC45781.1"/>
    </source>
</evidence>
<reference evidence="1 2" key="1">
    <citation type="submission" date="2019-05" db="EMBL/GenBank/DDBJ databases">
        <title>Another draft genome of Portunus trituberculatus and its Hox gene families provides insights of decapod evolution.</title>
        <authorList>
            <person name="Jeong J.-H."/>
            <person name="Song I."/>
            <person name="Kim S."/>
            <person name="Choi T."/>
            <person name="Kim D."/>
            <person name="Ryu S."/>
            <person name="Kim W."/>
        </authorList>
    </citation>
    <scope>NUCLEOTIDE SEQUENCE [LARGE SCALE GENOMIC DNA]</scope>
    <source>
        <tissue evidence="1">Muscle</tissue>
    </source>
</reference>
<keyword evidence="2" id="KW-1185">Reference proteome</keyword>
<dbReference type="AlphaFoldDB" id="A0A5B7FEV2"/>
<evidence type="ECO:0000313" key="2">
    <source>
        <dbReference type="Proteomes" id="UP000324222"/>
    </source>
</evidence>
<organism evidence="1 2">
    <name type="scientific">Portunus trituberculatus</name>
    <name type="common">Swimming crab</name>
    <name type="synonym">Neptunus trituberculatus</name>
    <dbReference type="NCBI Taxonomy" id="210409"/>
    <lineage>
        <taxon>Eukaryota</taxon>
        <taxon>Metazoa</taxon>
        <taxon>Ecdysozoa</taxon>
        <taxon>Arthropoda</taxon>
        <taxon>Crustacea</taxon>
        <taxon>Multicrustacea</taxon>
        <taxon>Malacostraca</taxon>
        <taxon>Eumalacostraca</taxon>
        <taxon>Eucarida</taxon>
        <taxon>Decapoda</taxon>
        <taxon>Pleocyemata</taxon>
        <taxon>Brachyura</taxon>
        <taxon>Eubrachyura</taxon>
        <taxon>Portunoidea</taxon>
        <taxon>Portunidae</taxon>
        <taxon>Portuninae</taxon>
        <taxon>Portunus</taxon>
    </lineage>
</organism>
<proteinExistence type="predicted"/>
<sequence length="80" mass="9682">MATKVWQRMEDEVWDQYRELQALHEETPNRQHAWFPRSVLRLEKGQPEPRYRNFIPPSSSHHVTCGMRMLMLTEREPAAY</sequence>
<name>A0A5B7FEV2_PORTR</name>